<organism evidence="1 2">
    <name type="scientific">Ignicoccus pacificus DSM 13166</name>
    <dbReference type="NCBI Taxonomy" id="940294"/>
    <lineage>
        <taxon>Archaea</taxon>
        <taxon>Thermoproteota</taxon>
        <taxon>Thermoprotei</taxon>
        <taxon>Desulfurococcales</taxon>
        <taxon>Desulfurococcaceae</taxon>
        <taxon>Ignicoccus</taxon>
    </lineage>
</organism>
<dbReference type="KEGG" id="ipc:IPA_03535"/>
<dbReference type="InterPro" id="IPR011335">
    <property type="entry name" value="Restrct_endonuc-II-like"/>
</dbReference>
<dbReference type="GO" id="GO:0004519">
    <property type="term" value="F:endonuclease activity"/>
    <property type="evidence" value="ECO:0007669"/>
    <property type="project" value="UniProtKB-KW"/>
</dbReference>
<keyword evidence="1" id="KW-0378">Hydrolase</keyword>
<keyword evidence="1" id="KW-0255">Endonuclease</keyword>
<keyword evidence="1" id="KW-0540">Nuclease</keyword>
<keyword evidence="2" id="KW-1185">Reference proteome</keyword>
<sequence length="190" mass="21183">MVRRGKSSEELAKQLLQAIGFDIIESNKEIIINGRVIAEVDIYARAPCSHYAVEVKAGKVDVGAVRQAYANAKALNAIPMVMGSGWANEEARLLAEKLDVKYLLFDDLFVSTKEELYDMIRIAMEEVIADVVGSVRPSEEACKLLELEEGSEEFLETLKRLKKEGILPKRGTLKLYLALAQLSCYLAKPY</sequence>
<dbReference type="EMBL" id="CP006868">
    <property type="protein sequence ID" value="UXD21371.1"/>
    <property type="molecule type" value="Genomic_DNA"/>
</dbReference>
<evidence type="ECO:0000313" key="1">
    <source>
        <dbReference type="EMBL" id="UXD21371.1"/>
    </source>
</evidence>
<name>A0A977KAL7_9CREN</name>
<evidence type="ECO:0000313" key="2">
    <source>
        <dbReference type="Proteomes" id="UP001063698"/>
    </source>
</evidence>
<dbReference type="SUPFAM" id="SSF52980">
    <property type="entry name" value="Restriction endonuclease-like"/>
    <property type="match status" value="1"/>
</dbReference>
<accession>A0A977KAL7</accession>
<gene>
    <name evidence="1" type="ORF">IPA_03535</name>
</gene>
<dbReference type="AlphaFoldDB" id="A0A977KAL7"/>
<proteinExistence type="predicted"/>
<dbReference type="Proteomes" id="UP001063698">
    <property type="component" value="Chromosome"/>
</dbReference>
<reference evidence="1" key="1">
    <citation type="submission" date="2013-11" db="EMBL/GenBank/DDBJ databases">
        <title>Comparative genomics of Ignicoccus.</title>
        <authorList>
            <person name="Podar M."/>
        </authorList>
    </citation>
    <scope>NUCLEOTIDE SEQUENCE</scope>
    <source>
        <strain evidence="1">DSM 13166</strain>
    </source>
</reference>
<protein>
    <submittedName>
        <fullName evidence="1">Endonuclease</fullName>
    </submittedName>
</protein>